<reference evidence="3 4" key="1">
    <citation type="submission" date="2014-10" db="EMBL/GenBank/DDBJ databases">
        <title>Genome sequence of Ponticoccus sp. strain UMTAT08 isolated from clonal culture of toxic dinoflagellate Alexandrium tamiyavanichii.</title>
        <authorList>
            <person name="Gan H.Y."/>
            <person name="Muhd D.-D."/>
            <person name="Mohd Noor M.E."/>
            <person name="Yeong Y.S."/>
            <person name="Usup G."/>
        </authorList>
    </citation>
    <scope>NUCLEOTIDE SEQUENCE [LARGE SCALE GENOMIC DNA]</scope>
    <source>
        <strain evidence="3 4">UMTAT08</strain>
    </source>
</reference>
<evidence type="ECO:0000256" key="1">
    <source>
        <dbReference type="SAM" id="MobiDB-lite"/>
    </source>
</evidence>
<accession>A0A0B3SAU9</accession>
<dbReference type="AlphaFoldDB" id="A0A0B3SAU9"/>
<evidence type="ECO:0000313" key="3">
    <source>
        <dbReference type="EMBL" id="KHQ53806.1"/>
    </source>
</evidence>
<name>A0A0B3SAU9_9RHOB</name>
<evidence type="ECO:0000313" key="4">
    <source>
        <dbReference type="Proteomes" id="UP000030960"/>
    </source>
</evidence>
<feature type="region of interest" description="Disordered" evidence="1">
    <location>
        <begin position="35"/>
        <end position="58"/>
    </location>
</feature>
<feature type="chain" id="PRO_5002098917" description="SH3 domain-containing protein" evidence="2">
    <location>
        <begin position="20"/>
        <end position="133"/>
    </location>
</feature>
<dbReference type="OrthoDB" id="8074373at2"/>
<comment type="caution">
    <text evidence="3">The sequence shown here is derived from an EMBL/GenBank/DDBJ whole genome shotgun (WGS) entry which is preliminary data.</text>
</comment>
<protein>
    <recommendedName>
        <fullName evidence="5">SH3 domain-containing protein</fullName>
    </recommendedName>
</protein>
<organism evidence="3 4">
    <name type="scientific">Mameliella alba</name>
    <dbReference type="NCBI Taxonomy" id="561184"/>
    <lineage>
        <taxon>Bacteria</taxon>
        <taxon>Pseudomonadati</taxon>
        <taxon>Pseudomonadota</taxon>
        <taxon>Alphaproteobacteria</taxon>
        <taxon>Rhodobacterales</taxon>
        <taxon>Roseobacteraceae</taxon>
        <taxon>Mameliella</taxon>
    </lineage>
</organism>
<gene>
    <name evidence="3" type="ORF">OA50_01795</name>
</gene>
<dbReference type="EMBL" id="JSUQ01000006">
    <property type="protein sequence ID" value="KHQ53806.1"/>
    <property type="molecule type" value="Genomic_DNA"/>
</dbReference>
<dbReference type="RefSeq" id="WP_139022569.1">
    <property type="nucleotide sequence ID" value="NZ_JSUQ01000006.1"/>
</dbReference>
<sequence>MKKQLVAVCLMALATSGFGKVMSFVGVEKGETKAPQARPAMTLSEPVREVQPKPVSGGSWERNVARDIPYFNMSALPIAVYSDVEFTQKVGTLAPGEGGYVETCSDAKPVCKIAYAGNSSGWVKMDRMGGVTN</sequence>
<keyword evidence="4" id="KW-1185">Reference proteome</keyword>
<feature type="signal peptide" evidence="2">
    <location>
        <begin position="1"/>
        <end position="19"/>
    </location>
</feature>
<dbReference type="STRING" id="561184.SAMN05216376_10159"/>
<keyword evidence="2" id="KW-0732">Signal</keyword>
<dbReference type="Proteomes" id="UP000030960">
    <property type="component" value="Unassembled WGS sequence"/>
</dbReference>
<evidence type="ECO:0008006" key="5">
    <source>
        <dbReference type="Google" id="ProtNLM"/>
    </source>
</evidence>
<proteinExistence type="predicted"/>
<evidence type="ECO:0000256" key="2">
    <source>
        <dbReference type="SAM" id="SignalP"/>
    </source>
</evidence>